<reference evidence="1 2" key="2">
    <citation type="journal article" date="2013" name="Plant Cell Physiol.">
        <title>Rice Annotation Project Database (RAP-DB): an integrative and interactive database for rice genomics.</title>
        <authorList>
            <person name="Sakai H."/>
            <person name="Lee S.S."/>
            <person name="Tanaka T."/>
            <person name="Numa H."/>
            <person name="Kim J."/>
            <person name="Kawahara Y."/>
            <person name="Wakimoto H."/>
            <person name="Yang C.C."/>
            <person name="Iwamoto M."/>
            <person name="Abe T."/>
            <person name="Yamada Y."/>
            <person name="Muto A."/>
            <person name="Inokuchi H."/>
            <person name="Ikemura T."/>
            <person name="Matsumoto T."/>
            <person name="Sasaki T."/>
            <person name="Itoh T."/>
        </authorList>
    </citation>
    <scope>NUCLEOTIDE SEQUENCE [LARGE SCALE GENOMIC DNA]</scope>
    <source>
        <strain evidence="2">cv. Nipponbare</strain>
    </source>
</reference>
<protein>
    <submittedName>
        <fullName evidence="1">Os12g0416600 protein</fullName>
    </submittedName>
</protein>
<dbReference type="InParanoid" id="A0A0P0YA21"/>
<dbReference type="PaxDb" id="39947-A0A0P0YA21"/>
<dbReference type="EMBL" id="AP014968">
    <property type="protein sequence ID" value="BAT16878.1"/>
    <property type="molecule type" value="Genomic_DNA"/>
</dbReference>
<gene>
    <name evidence="1" type="ordered locus">Os12g0416600</name>
    <name evidence="1" type="ORF">OSNPB_120416600</name>
</gene>
<name>A0A0P0YA21_ORYSJ</name>
<keyword evidence="2" id="KW-1185">Reference proteome</keyword>
<proteinExistence type="predicted"/>
<reference evidence="1 2" key="3">
    <citation type="journal article" date="2013" name="Rice">
        <title>Improvement of the Oryza sativa Nipponbare reference genome using next generation sequence and optical map data.</title>
        <authorList>
            <person name="Kawahara Y."/>
            <person name="de la Bastide M."/>
            <person name="Hamilton J.P."/>
            <person name="Kanamori H."/>
            <person name="McCombie W.R."/>
            <person name="Ouyang S."/>
            <person name="Schwartz D.C."/>
            <person name="Tanaka T."/>
            <person name="Wu J."/>
            <person name="Zhou S."/>
            <person name="Childs K.L."/>
            <person name="Davidson R.M."/>
            <person name="Lin H."/>
            <person name="Quesada-Ocampo L."/>
            <person name="Vaillancourt B."/>
            <person name="Sakai H."/>
            <person name="Lee S.S."/>
            <person name="Kim J."/>
            <person name="Numa H."/>
            <person name="Itoh T."/>
            <person name="Buell C.R."/>
            <person name="Matsumoto T."/>
        </authorList>
    </citation>
    <scope>NUCLEOTIDE SEQUENCE [LARGE SCALE GENOMIC DNA]</scope>
    <source>
        <strain evidence="2">cv. Nipponbare</strain>
    </source>
</reference>
<organism evidence="1 2">
    <name type="scientific">Oryza sativa subsp. japonica</name>
    <name type="common">Rice</name>
    <dbReference type="NCBI Taxonomy" id="39947"/>
    <lineage>
        <taxon>Eukaryota</taxon>
        <taxon>Viridiplantae</taxon>
        <taxon>Streptophyta</taxon>
        <taxon>Embryophyta</taxon>
        <taxon>Tracheophyta</taxon>
        <taxon>Spermatophyta</taxon>
        <taxon>Magnoliopsida</taxon>
        <taxon>Liliopsida</taxon>
        <taxon>Poales</taxon>
        <taxon>Poaceae</taxon>
        <taxon>BOP clade</taxon>
        <taxon>Oryzoideae</taxon>
        <taxon>Oryzeae</taxon>
        <taxon>Oryzinae</taxon>
        <taxon>Oryza</taxon>
        <taxon>Oryza sativa</taxon>
    </lineage>
</organism>
<dbReference type="Proteomes" id="UP000059680">
    <property type="component" value="Chromosome 12"/>
</dbReference>
<dbReference type="AlphaFoldDB" id="A0A0P0YA21"/>
<reference evidence="2" key="1">
    <citation type="journal article" date="2005" name="Nature">
        <title>The map-based sequence of the rice genome.</title>
        <authorList>
            <consortium name="International rice genome sequencing project (IRGSP)"/>
            <person name="Matsumoto T."/>
            <person name="Wu J."/>
            <person name="Kanamori H."/>
            <person name="Katayose Y."/>
            <person name="Fujisawa M."/>
            <person name="Namiki N."/>
            <person name="Mizuno H."/>
            <person name="Yamamoto K."/>
            <person name="Antonio B.A."/>
            <person name="Baba T."/>
            <person name="Sakata K."/>
            <person name="Nagamura Y."/>
            <person name="Aoki H."/>
            <person name="Arikawa K."/>
            <person name="Arita K."/>
            <person name="Bito T."/>
            <person name="Chiden Y."/>
            <person name="Fujitsuka N."/>
            <person name="Fukunaka R."/>
            <person name="Hamada M."/>
            <person name="Harada C."/>
            <person name="Hayashi A."/>
            <person name="Hijishita S."/>
            <person name="Honda M."/>
            <person name="Hosokawa S."/>
            <person name="Ichikawa Y."/>
            <person name="Idonuma A."/>
            <person name="Iijima M."/>
            <person name="Ikeda M."/>
            <person name="Ikeno M."/>
            <person name="Ito K."/>
            <person name="Ito S."/>
            <person name="Ito T."/>
            <person name="Ito Y."/>
            <person name="Ito Y."/>
            <person name="Iwabuchi A."/>
            <person name="Kamiya K."/>
            <person name="Karasawa W."/>
            <person name="Kurita K."/>
            <person name="Katagiri S."/>
            <person name="Kikuta A."/>
            <person name="Kobayashi H."/>
            <person name="Kobayashi N."/>
            <person name="Machita K."/>
            <person name="Maehara T."/>
            <person name="Masukawa M."/>
            <person name="Mizubayashi T."/>
            <person name="Mukai Y."/>
            <person name="Nagasaki H."/>
            <person name="Nagata Y."/>
            <person name="Naito S."/>
            <person name="Nakashima M."/>
            <person name="Nakama Y."/>
            <person name="Nakamichi Y."/>
            <person name="Nakamura M."/>
            <person name="Meguro A."/>
            <person name="Negishi M."/>
            <person name="Ohta I."/>
            <person name="Ohta T."/>
            <person name="Okamoto M."/>
            <person name="Ono N."/>
            <person name="Saji S."/>
            <person name="Sakaguchi M."/>
            <person name="Sakai K."/>
            <person name="Shibata M."/>
            <person name="Shimokawa T."/>
            <person name="Song J."/>
            <person name="Takazaki Y."/>
            <person name="Terasawa K."/>
            <person name="Tsugane M."/>
            <person name="Tsuji K."/>
            <person name="Ueda S."/>
            <person name="Waki K."/>
            <person name="Yamagata H."/>
            <person name="Yamamoto M."/>
            <person name="Yamamoto S."/>
            <person name="Yamane H."/>
            <person name="Yoshiki S."/>
            <person name="Yoshihara R."/>
            <person name="Yukawa K."/>
            <person name="Zhong H."/>
            <person name="Yano M."/>
            <person name="Yuan Q."/>
            <person name="Ouyang S."/>
            <person name="Liu J."/>
            <person name="Jones K.M."/>
            <person name="Gansberger K."/>
            <person name="Moffat K."/>
            <person name="Hill J."/>
            <person name="Bera J."/>
            <person name="Fadrosh D."/>
            <person name="Jin S."/>
            <person name="Johri S."/>
            <person name="Kim M."/>
            <person name="Overton L."/>
            <person name="Reardon M."/>
            <person name="Tsitrin T."/>
            <person name="Vuong H."/>
            <person name="Weaver B."/>
            <person name="Ciecko A."/>
            <person name="Tallon L."/>
            <person name="Jackson J."/>
            <person name="Pai G."/>
            <person name="Aken S.V."/>
            <person name="Utterback T."/>
            <person name="Reidmuller S."/>
            <person name="Feldblyum T."/>
            <person name="Hsiao J."/>
            <person name="Zismann V."/>
            <person name="Iobst S."/>
            <person name="de Vazeille A.R."/>
            <person name="Buell C.R."/>
            <person name="Ying K."/>
            <person name="Li Y."/>
            <person name="Lu T."/>
            <person name="Huang Y."/>
            <person name="Zhao Q."/>
            <person name="Feng Q."/>
            <person name="Zhang L."/>
            <person name="Zhu J."/>
            <person name="Weng Q."/>
            <person name="Mu J."/>
            <person name="Lu Y."/>
            <person name="Fan D."/>
            <person name="Liu Y."/>
            <person name="Guan J."/>
            <person name="Zhang Y."/>
            <person name="Yu S."/>
            <person name="Liu X."/>
            <person name="Zhang Y."/>
            <person name="Hong G."/>
            <person name="Han B."/>
            <person name="Choisne N."/>
            <person name="Demange N."/>
            <person name="Orjeda G."/>
            <person name="Samain S."/>
            <person name="Cattolico L."/>
            <person name="Pelletier E."/>
            <person name="Couloux A."/>
            <person name="Segurens B."/>
            <person name="Wincker P."/>
            <person name="D'Hont A."/>
            <person name="Scarpelli C."/>
            <person name="Weissenbach J."/>
            <person name="Salanoubat M."/>
            <person name="Quetier F."/>
            <person name="Yu Y."/>
            <person name="Kim H.R."/>
            <person name="Rambo T."/>
            <person name="Currie J."/>
            <person name="Collura K."/>
            <person name="Luo M."/>
            <person name="Yang T."/>
            <person name="Ammiraju J.S.S."/>
            <person name="Engler F."/>
            <person name="Soderlund C."/>
            <person name="Wing R.A."/>
            <person name="Palmer L.E."/>
            <person name="de la Bastide M."/>
            <person name="Spiegel L."/>
            <person name="Nascimento L."/>
            <person name="Zutavern T."/>
            <person name="O'Shaughnessy A."/>
            <person name="Dike S."/>
            <person name="Dedhia N."/>
            <person name="Preston R."/>
            <person name="Balija V."/>
            <person name="McCombie W.R."/>
            <person name="Chow T."/>
            <person name="Chen H."/>
            <person name="Chung M."/>
            <person name="Chen C."/>
            <person name="Shaw J."/>
            <person name="Wu H."/>
            <person name="Hsiao K."/>
            <person name="Chao Y."/>
            <person name="Chu M."/>
            <person name="Cheng C."/>
            <person name="Hour A."/>
            <person name="Lee P."/>
            <person name="Lin S."/>
            <person name="Lin Y."/>
            <person name="Liou J."/>
            <person name="Liu S."/>
            <person name="Hsing Y."/>
            <person name="Raghuvanshi S."/>
            <person name="Mohanty A."/>
            <person name="Bharti A.K."/>
            <person name="Gaur A."/>
            <person name="Gupta V."/>
            <person name="Kumar D."/>
            <person name="Ravi V."/>
            <person name="Vij S."/>
            <person name="Kapur A."/>
            <person name="Khurana P."/>
            <person name="Khurana P."/>
            <person name="Khurana J.P."/>
            <person name="Tyagi A.K."/>
            <person name="Gaikwad K."/>
            <person name="Singh A."/>
            <person name="Dalal V."/>
            <person name="Srivastava S."/>
            <person name="Dixit A."/>
            <person name="Pal A.K."/>
            <person name="Ghazi I.A."/>
            <person name="Yadav M."/>
            <person name="Pandit A."/>
            <person name="Bhargava A."/>
            <person name="Sureshbabu K."/>
            <person name="Batra K."/>
            <person name="Sharma T.R."/>
            <person name="Mohapatra T."/>
            <person name="Singh N.K."/>
            <person name="Messing J."/>
            <person name="Nelson A.B."/>
            <person name="Fuks G."/>
            <person name="Kavchok S."/>
            <person name="Keizer G."/>
            <person name="Linton E."/>
            <person name="Llaca V."/>
            <person name="Song R."/>
            <person name="Tanyolac B."/>
            <person name="Young S."/>
            <person name="Ho-Il K."/>
            <person name="Hahn J.H."/>
            <person name="Sangsakoo G."/>
            <person name="Vanavichit A."/>
            <person name="de Mattos Luiz.A.T."/>
            <person name="Zimmer P.D."/>
            <person name="Malone G."/>
            <person name="Dellagostin O."/>
            <person name="de Oliveira A.C."/>
            <person name="Bevan M."/>
            <person name="Bancroft I."/>
            <person name="Minx P."/>
            <person name="Cordum H."/>
            <person name="Wilson R."/>
            <person name="Cheng Z."/>
            <person name="Jin W."/>
            <person name="Jiang J."/>
            <person name="Leong S.A."/>
            <person name="Iwama H."/>
            <person name="Gojobori T."/>
            <person name="Itoh T."/>
            <person name="Niimura Y."/>
            <person name="Fujii Y."/>
            <person name="Habara T."/>
            <person name="Sakai H."/>
            <person name="Sato Y."/>
            <person name="Wilson G."/>
            <person name="Kumar K."/>
            <person name="McCouch S."/>
            <person name="Juretic N."/>
            <person name="Hoen D."/>
            <person name="Wright S."/>
            <person name="Bruskiewich R."/>
            <person name="Bureau T."/>
            <person name="Miyao A."/>
            <person name="Hirochika H."/>
            <person name="Nishikawa T."/>
            <person name="Kadowaki K."/>
            <person name="Sugiura M."/>
            <person name="Burr B."/>
            <person name="Sasaki T."/>
        </authorList>
    </citation>
    <scope>NUCLEOTIDE SEQUENCE [LARGE SCALE GENOMIC DNA]</scope>
    <source>
        <strain evidence="2">cv. Nipponbare</strain>
    </source>
</reference>
<sequence length="112" mass="12197">MEDLHDWECRFTPRKLASLNKWSSRAGLSPMELQSCAGEVTDKVTAIAWGGRIRYLHLAFGGSSCWRYVVGLREGNKNVGAIVKGCELLASTTSARDSSYGIDAECGITTLP</sequence>
<evidence type="ECO:0000313" key="1">
    <source>
        <dbReference type="EMBL" id="BAT16878.1"/>
    </source>
</evidence>
<evidence type="ECO:0000313" key="2">
    <source>
        <dbReference type="Proteomes" id="UP000059680"/>
    </source>
</evidence>
<accession>A0A0P0YA21</accession>